<evidence type="ECO:0000313" key="2">
    <source>
        <dbReference type="EMBL" id="MPM27711.1"/>
    </source>
</evidence>
<feature type="compositionally biased region" description="Basic and acidic residues" evidence="1">
    <location>
        <begin position="57"/>
        <end position="67"/>
    </location>
</feature>
<reference evidence="2" key="1">
    <citation type="submission" date="2019-08" db="EMBL/GenBank/DDBJ databases">
        <authorList>
            <person name="Kucharzyk K."/>
            <person name="Murdoch R.W."/>
            <person name="Higgins S."/>
            <person name="Loffler F."/>
        </authorList>
    </citation>
    <scope>NUCLEOTIDE SEQUENCE</scope>
</reference>
<comment type="caution">
    <text evidence="2">The sequence shown here is derived from an EMBL/GenBank/DDBJ whole genome shotgun (WGS) entry which is preliminary data.</text>
</comment>
<proteinExistence type="predicted"/>
<feature type="region of interest" description="Disordered" evidence="1">
    <location>
        <begin position="45"/>
        <end position="108"/>
    </location>
</feature>
<accession>A0A644YIJ7</accession>
<sequence>MLDDGVAQRRGAHRGRITVGVGRLGQRPPGQLRCGIHRGADREVADPVGVGLGGRPGTRDGVPREVGQEVGHPAAARRCLRRRRARGARSGGHHSSVLRLGAHAGARR</sequence>
<protein>
    <submittedName>
        <fullName evidence="2">Uncharacterized protein</fullName>
    </submittedName>
</protein>
<organism evidence="2">
    <name type="scientific">bioreactor metagenome</name>
    <dbReference type="NCBI Taxonomy" id="1076179"/>
    <lineage>
        <taxon>unclassified sequences</taxon>
        <taxon>metagenomes</taxon>
        <taxon>ecological metagenomes</taxon>
    </lineage>
</organism>
<feature type="region of interest" description="Disordered" evidence="1">
    <location>
        <begin position="1"/>
        <end position="31"/>
    </location>
</feature>
<feature type="compositionally biased region" description="Basic residues" evidence="1">
    <location>
        <begin position="78"/>
        <end position="87"/>
    </location>
</feature>
<gene>
    <name evidence="2" type="ORF">SDC9_74224</name>
</gene>
<name>A0A644YIJ7_9ZZZZ</name>
<evidence type="ECO:0000256" key="1">
    <source>
        <dbReference type="SAM" id="MobiDB-lite"/>
    </source>
</evidence>
<dbReference type="AlphaFoldDB" id="A0A644YIJ7"/>
<dbReference type="EMBL" id="VSSQ01005066">
    <property type="protein sequence ID" value="MPM27711.1"/>
    <property type="molecule type" value="Genomic_DNA"/>
</dbReference>